<comment type="caution">
    <text evidence="2">The sequence shown here is derived from an EMBL/GenBank/DDBJ whole genome shotgun (WGS) entry which is preliminary data.</text>
</comment>
<accession>A0ABR2H248</accession>
<comment type="similarity">
    <text evidence="1">Belongs to the sel-1 family.</text>
</comment>
<gene>
    <name evidence="2" type="ORF">M9Y10_030838</name>
</gene>
<reference evidence="2 3" key="1">
    <citation type="submission" date="2024-04" db="EMBL/GenBank/DDBJ databases">
        <title>Tritrichomonas musculus Genome.</title>
        <authorList>
            <person name="Alves-Ferreira E."/>
            <person name="Grigg M."/>
            <person name="Lorenzi H."/>
            <person name="Galac M."/>
        </authorList>
    </citation>
    <scope>NUCLEOTIDE SEQUENCE [LARGE SCALE GENOMIC DNA]</scope>
    <source>
        <strain evidence="2 3">EAF2021</strain>
    </source>
</reference>
<evidence type="ECO:0000313" key="3">
    <source>
        <dbReference type="Proteomes" id="UP001470230"/>
    </source>
</evidence>
<sequence length="117" mass="12864">MVMASKLTLKVAIKYLKLAADKGNSCAIYNVAVMLKKGEGCDGDLNEAFHMARLAIDKGSLSGMKQIKGEGCQKNSSEDFRLMKEAADEGNLEACLKVGNYLFQWNERGLQVLENRS</sequence>
<dbReference type="Gene3D" id="1.25.40.10">
    <property type="entry name" value="Tetratricopeptide repeat domain"/>
    <property type="match status" value="1"/>
</dbReference>
<protein>
    <submittedName>
        <fullName evidence="2">Uncharacterized protein</fullName>
    </submittedName>
</protein>
<organism evidence="2 3">
    <name type="scientific">Tritrichomonas musculus</name>
    <dbReference type="NCBI Taxonomy" id="1915356"/>
    <lineage>
        <taxon>Eukaryota</taxon>
        <taxon>Metamonada</taxon>
        <taxon>Parabasalia</taxon>
        <taxon>Tritrichomonadida</taxon>
        <taxon>Tritrichomonadidae</taxon>
        <taxon>Tritrichomonas</taxon>
    </lineage>
</organism>
<dbReference type="Proteomes" id="UP001470230">
    <property type="component" value="Unassembled WGS sequence"/>
</dbReference>
<name>A0ABR2H248_9EUKA</name>
<dbReference type="SUPFAM" id="SSF81901">
    <property type="entry name" value="HCP-like"/>
    <property type="match status" value="1"/>
</dbReference>
<dbReference type="PANTHER" id="PTHR11102">
    <property type="entry name" value="SEL-1-LIKE PROTEIN"/>
    <property type="match status" value="1"/>
</dbReference>
<dbReference type="InterPro" id="IPR050767">
    <property type="entry name" value="Sel1_AlgK"/>
</dbReference>
<dbReference type="InterPro" id="IPR011990">
    <property type="entry name" value="TPR-like_helical_dom_sf"/>
</dbReference>
<dbReference type="EMBL" id="JAPFFF010000047">
    <property type="protein sequence ID" value="KAK8840283.1"/>
    <property type="molecule type" value="Genomic_DNA"/>
</dbReference>
<dbReference type="PANTHER" id="PTHR11102:SF160">
    <property type="entry name" value="ERAD-ASSOCIATED E3 UBIQUITIN-PROTEIN LIGASE COMPONENT HRD3"/>
    <property type="match status" value="1"/>
</dbReference>
<evidence type="ECO:0000313" key="2">
    <source>
        <dbReference type="EMBL" id="KAK8840283.1"/>
    </source>
</evidence>
<dbReference type="Pfam" id="PF08238">
    <property type="entry name" value="Sel1"/>
    <property type="match status" value="3"/>
</dbReference>
<keyword evidence="3" id="KW-1185">Reference proteome</keyword>
<evidence type="ECO:0000256" key="1">
    <source>
        <dbReference type="ARBA" id="ARBA00038101"/>
    </source>
</evidence>
<dbReference type="InterPro" id="IPR006597">
    <property type="entry name" value="Sel1-like"/>
</dbReference>
<proteinExistence type="inferred from homology"/>